<proteinExistence type="predicted"/>
<organism evidence="1 2">
    <name type="scientific">Portunus trituberculatus</name>
    <name type="common">Swimming crab</name>
    <name type="synonym">Neptunus trituberculatus</name>
    <dbReference type="NCBI Taxonomy" id="210409"/>
    <lineage>
        <taxon>Eukaryota</taxon>
        <taxon>Metazoa</taxon>
        <taxon>Ecdysozoa</taxon>
        <taxon>Arthropoda</taxon>
        <taxon>Crustacea</taxon>
        <taxon>Multicrustacea</taxon>
        <taxon>Malacostraca</taxon>
        <taxon>Eumalacostraca</taxon>
        <taxon>Eucarida</taxon>
        <taxon>Decapoda</taxon>
        <taxon>Pleocyemata</taxon>
        <taxon>Brachyura</taxon>
        <taxon>Eubrachyura</taxon>
        <taxon>Portunoidea</taxon>
        <taxon>Portunidae</taxon>
        <taxon>Portuninae</taxon>
        <taxon>Portunus</taxon>
    </lineage>
</organism>
<comment type="caution">
    <text evidence="1">The sequence shown here is derived from an EMBL/GenBank/DDBJ whole genome shotgun (WGS) entry which is preliminary data.</text>
</comment>
<reference evidence="1 2" key="1">
    <citation type="submission" date="2019-05" db="EMBL/GenBank/DDBJ databases">
        <title>Another draft genome of Portunus trituberculatus and its Hox gene families provides insights of decapod evolution.</title>
        <authorList>
            <person name="Jeong J.-H."/>
            <person name="Song I."/>
            <person name="Kim S."/>
            <person name="Choi T."/>
            <person name="Kim D."/>
            <person name="Ryu S."/>
            <person name="Kim W."/>
        </authorList>
    </citation>
    <scope>NUCLEOTIDE SEQUENCE [LARGE SCALE GENOMIC DNA]</scope>
    <source>
        <tissue evidence="1">Muscle</tissue>
    </source>
</reference>
<dbReference type="EMBL" id="VSRR010005921">
    <property type="protein sequence ID" value="MPC43640.1"/>
    <property type="molecule type" value="Genomic_DNA"/>
</dbReference>
<keyword evidence="2" id="KW-1185">Reference proteome</keyword>
<evidence type="ECO:0000313" key="1">
    <source>
        <dbReference type="EMBL" id="MPC43640.1"/>
    </source>
</evidence>
<dbReference type="Proteomes" id="UP000324222">
    <property type="component" value="Unassembled WGS sequence"/>
</dbReference>
<accession>A0A5B7F7R5</accession>
<sequence>MWLGNTAQARLPQANHLVPQGSAEGKIFLVEEPQPILSNPTREDEEAGKETAHVGRSAVEEIAYSFRSAM</sequence>
<gene>
    <name evidence="1" type="ORF">E2C01_037292</name>
</gene>
<protein>
    <submittedName>
        <fullName evidence="1">Uncharacterized protein</fullName>
    </submittedName>
</protein>
<dbReference type="AlphaFoldDB" id="A0A5B7F7R5"/>
<evidence type="ECO:0000313" key="2">
    <source>
        <dbReference type="Proteomes" id="UP000324222"/>
    </source>
</evidence>
<name>A0A5B7F7R5_PORTR</name>